<organism evidence="2 3">
    <name type="scientific">Sphingobacterium multivorum</name>
    <dbReference type="NCBI Taxonomy" id="28454"/>
    <lineage>
        <taxon>Bacteria</taxon>
        <taxon>Pseudomonadati</taxon>
        <taxon>Bacteroidota</taxon>
        <taxon>Sphingobacteriia</taxon>
        <taxon>Sphingobacteriales</taxon>
        <taxon>Sphingobacteriaceae</taxon>
        <taxon>Sphingobacterium</taxon>
    </lineage>
</organism>
<dbReference type="Proteomes" id="UP000251241">
    <property type="component" value="Unassembled WGS sequence"/>
</dbReference>
<evidence type="ECO:0000256" key="1">
    <source>
        <dbReference type="SAM" id="Phobius"/>
    </source>
</evidence>
<sequence length="317" mass="37526">MQTKKLIEKFHSEIQVNYIPIRVQLLLAVLLGNFFCSPNKFLVFDVRYAMPKFYLYWFLSSLIVMAVLRGAHIFNRYMDSRLSWLTDFKPRLIRQILYGLLLPALLTVVFVMLVFFPFTAKGWGAIIPYMRHEFRFVLLFISILNMLFLVIYVMRFARFVKDQYLEAELELAALREVVVSYETLQMKLEDERSEDLSDAIKLAPCLGVKYGYEDNYVALDGIAFIKSSANDKKLLTLTSSKEYTHNYSLETLMKVLDHNQYYLMYRRYIVNRSIIKEYRALENGILTIELKPSFEKQDDILVSRYHAADFKRWFEKA</sequence>
<feature type="transmembrane region" description="Helical" evidence="1">
    <location>
        <begin position="96"/>
        <end position="116"/>
    </location>
</feature>
<dbReference type="EMBL" id="UAUU01000002">
    <property type="protein sequence ID" value="SPZ83550.1"/>
    <property type="molecule type" value="Genomic_DNA"/>
</dbReference>
<name>A0A2X2L2Q2_SPHMU</name>
<gene>
    <name evidence="2" type="ORF">NCTC11343_00069</name>
</gene>
<dbReference type="InterPro" id="IPR007492">
    <property type="entry name" value="LytTR_DNA-bd_dom"/>
</dbReference>
<proteinExistence type="predicted"/>
<dbReference type="Pfam" id="PF04397">
    <property type="entry name" value="LytTR"/>
    <property type="match status" value="1"/>
</dbReference>
<feature type="transmembrane region" description="Helical" evidence="1">
    <location>
        <begin position="21"/>
        <end position="42"/>
    </location>
</feature>
<accession>A0A2X2L2Q2</accession>
<keyword evidence="1" id="KW-1133">Transmembrane helix</keyword>
<reference evidence="2 3" key="1">
    <citation type="submission" date="2018-06" db="EMBL/GenBank/DDBJ databases">
        <authorList>
            <consortium name="Pathogen Informatics"/>
            <person name="Doyle S."/>
        </authorList>
    </citation>
    <scope>NUCLEOTIDE SEQUENCE [LARGE SCALE GENOMIC DNA]</scope>
    <source>
        <strain evidence="2 3">NCTC11343</strain>
    </source>
</reference>
<evidence type="ECO:0000313" key="3">
    <source>
        <dbReference type="Proteomes" id="UP000251241"/>
    </source>
</evidence>
<dbReference type="AlphaFoldDB" id="A0A2X2L2Q2"/>
<dbReference type="RefSeq" id="WP_112373471.1">
    <property type="nucleotide sequence ID" value="NZ_CP069793.1"/>
</dbReference>
<evidence type="ECO:0000313" key="2">
    <source>
        <dbReference type="EMBL" id="SPZ83550.1"/>
    </source>
</evidence>
<keyword evidence="1" id="KW-0812">Transmembrane</keyword>
<dbReference type="GeneID" id="97181821"/>
<dbReference type="SMART" id="SM00850">
    <property type="entry name" value="LytTR"/>
    <property type="match status" value="1"/>
</dbReference>
<feature type="transmembrane region" description="Helical" evidence="1">
    <location>
        <begin position="54"/>
        <end position="75"/>
    </location>
</feature>
<dbReference type="GO" id="GO:0003677">
    <property type="term" value="F:DNA binding"/>
    <property type="evidence" value="ECO:0007669"/>
    <property type="project" value="InterPro"/>
</dbReference>
<feature type="transmembrane region" description="Helical" evidence="1">
    <location>
        <begin position="136"/>
        <end position="154"/>
    </location>
</feature>
<dbReference type="Gene3D" id="2.40.50.1020">
    <property type="entry name" value="LytTr DNA-binding domain"/>
    <property type="match status" value="1"/>
</dbReference>
<protein>
    <submittedName>
        <fullName evidence="2">Response regulator of the LytR/AlgR family</fullName>
    </submittedName>
</protein>
<keyword evidence="1" id="KW-0472">Membrane</keyword>